<dbReference type="GO" id="GO:0051499">
    <property type="term" value="F:D-aminoacyl-tRNA deacylase activity"/>
    <property type="evidence" value="ECO:0007669"/>
    <property type="project" value="UniProtKB-EC"/>
</dbReference>
<dbReference type="InterPro" id="IPR003732">
    <property type="entry name" value="Daa-tRNA_deacyls_DTD"/>
</dbReference>
<reference evidence="5" key="1">
    <citation type="journal article" date="2019" name="Int. J. Syst. Evol. Microbiol.">
        <title>The Global Catalogue of Microorganisms (GCM) 10K type strain sequencing project: providing services to taxonomists for standard genome sequencing and annotation.</title>
        <authorList>
            <consortium name="The Broad Institute Genomics Platform"/>
            <consortium name="The Broad Institute Genome Sequencing Center for Infectious Disease"/>
            <person name="Wu L."/>
            <person name="Ma J."/>
        </authorList>
    </citation>
    <scope>NUCLEOTIDE SEQUENCE [LARGE SCALE GENOMIC DNA]</scope>
    <source>
        <strain evidence="5">CCM 8937</strain>
    </source>
</reference>
<sequence>MRVTLQRVKSAQVTVAGEELGAIQQGLLLFVGIAPTDGLATINQMAAKIVKMRIFEDQAGKMNLSLPQVQGNILSISQFTLYADTRKGNRPSFQGAAQPTLAKQLYQVFNQALTHELGQPIATGEFGADMLITAVNDGPVTINLELPHD</sequence>
<evidence type="ECO:0000256" key="3">
    <source>
        <dbReference type="HAMAP-Rule" id="MF_00518"/>
    </source>
</evidence>
<keyword evidence="3" id="KW-0694">RNA-binding</keyword>
<protein>
    <recommendedName>
        <fullName evidence="3">D-aminoacyl-tRNA deacylase</fullName>
        <shortName evidence="3">DTD</shortName>
        <ecNumber evidence="3">3.1.1.96</ecNumber>
    </recommendedName>
    <alternativeName>
        <fullName evidence="3">Gly-tRNA(Ala) deacylase</fullName>
        <ecNumber evidence="3">3.1.1.-</ecNumber>
    </alternativeName>
</protein>
<dbReference type="Pfam" id="PF02580">
    <property type="entry name" value="Tyr_Deacylase"/>
    <property type="match status" value="1"/>
</dbReference>
<dbReference type="PANTHER" id="PTHR10472:SF5">
    <property type="entry name" value="D-AMINOACYL-TRNA DEACYLASE 1"/>
    <property type="match status" value="1"/>
</dbReference>
<comment type="catalytic activity">
    <reaction evidence="3">
        <text>glycyl-tRNA(Ala) + H2O = tRNA(Ala) + glycine + H(+)</text>
        <dbReference type="Rhea" id="RHEA:53744"/>
        <dbReference type="Rhea" id="RHEA-COMP:9657"/>
        <dbReference type="Rhea" id="RHEA-COMP:13640"/>
        <dbReference type="ChEBI" id="CHEBI:15377"/>
        <dbReference type="ChEBI" id="CHEBI:15378"/>
        <dbReference type="ChEBI" id="CHEBI:57305"/>
        <dbReference type="ChEBI" id="CHEBI:78442"/>
        <dbReference type="ChEBI" id="CHEBI:78522"/>
    </reaction>
</comment>
<keyword evidence="2 3" id="KW-0820">tRNA-binding</keyword>
<dbReference type="Gene3D" id="3.50.80.10">
    <property type="entry name" value="D-tyrosyl-tRNA(Tyr) deacylase"/>
    <property type="match status" value="1"/>
</dbReference>
<comment type="subcellular location">
    <subcellularLocation>
        <location evidence="3">Cytoplasm</location>
    </subcellularLocation>
</comment>
<keyword evidence="3 4" id="KW-0378">Hydrolase</keyword>
<comment type="catalytic activity">
    <reaction evidence="3">
        <text>a D-aminoacyl-tRNA + H2O = a tRNA + a D-alpha-amino acid + H(+)</text>
        <dbReference type="Rhea" id="RHEA:13953"/>
        <dbReference type="Rhea" id="RHEA-COMP:10123"/>
        <dbReference type="Rhea" id="RHEA-COMP:10124"/>
        <dbReference type="ChEBI" id="CHEBI:15377"/>
        <dbReference type="ChEBI" id="CHEBI:15378"/>
        <dbReference type="ChEBI" id="CHEBI:59871"/>
        <dbReference type="ChEBI" id="CHEBI:78442"/>
        <dbReference type="ChEBI" id="CHEBI:79333"/>
        <dbReference type="EC" id="3.1.1.96"/>
    </reaction>
</comment>
<comment type="similarity">
    <text evidence="1 3">Belongs to the DTD family.</text>
</comment>
<dbReference type="EMBL" id="JBHTOH010000089">
    <property type="protein sequence ID" value="MFD1411869.1"/>
    <property type="molecule type" value="Genomic_DNA"/>
</dbReference>
<dbReference type="SUPFAM" id="SSF69500">
    <property type="entry name" value="DTD-like"/>
    <property type="match status" value="1"/>
</dbReference>
<comment type="caution">
    <text evidence="4">The sequence shown here is derived from an EMBL/GenBank/DDBJ whole genome shotgun (WGS) entry which is preliminary data.</text>
</comment>
<dbReference type="PANTHER" id="PTHR10472">
    <property type="entry name" value="D-TYROSYL-TRNA TYR DEACYLASE"/>
    <property type="match status" value="1"/>
</dbReference>
<accession>A0ABW4BNP4</accession>
<comment type="domain">
    <text evidence="3">A Gly-cisPro motif from one monomer fits into the active site of the other monomer to allow specific chiral rejection of L-amino acids.</text>
</comment>
<evidence type="ECO:0000256" key="2">
    <source>
        <dbReference type="ARBA" id="ARBA00022555"/>
    </source>
</evidence>
<comment type="function">
    <text evidence="3">An aminoacyl-tRNA editing enzyme that deacylates mischarged D-aminoacyl-tRNAs. Also deacylates mischarged glycyl-tRNA(Ala), protecting cells against glycine mischarging by AlaRS. Acts via tRNA-based rather than protein-based catalysis; rejects L-amino acids rather than detecting D-amino acids in the active site. By recycling D-aminoacyl-tRNA to D-amino acids and free tRNA molecules, this enzyme counteracts the toxicity associated with the formation of D-aminoacyl-tRNA entities in vivo and helps enforce protein L-homochirality.</text>
</comment>
<organism evidence="4 5">
    <name type="scientific">Lapidilactobacillus gannanensis</name>
    <dbReference type="NCBI Taxonomy" id="2486002"/>
    <lineage>
        <taxon>Bacteria</taxon>
        <taxon>Bacillati</taxon>
        <taxon>Bacillota</taxon>
        <taxon>Bacilli</taxon>
        <taxon>Lactobacillales</taxon>
        <taxon>Lactobacillaceae</taxon>
        <taxon>Lapidilactobacillus</taxon>
    </lineage>
</organism>
<gene>
    <name evidence="3 4" type="primary">dtd</name>
    <name evidence="4" type="ORF">ACFQ4R_09760</name>
</gene>
<keyword evidence="5" id="KW-1185">Reference proteome</keyword>
<evidence type="ECO:0000313" key="5">
    <source>
        <dbReference type="Proteomes" id="UP001597191"/>
    </source>
</evidence>
<dbReference type="EC" id="3.1.1.-" evidence="3"/>
<evidence type="ECO:0000256" key="1">
    <source>
        <dbReference type="ARBA" id="ARBA00009673"/>
    </source>
</evidence>
<comment type="subunit">
    <text evidence="3">Homodimer.</text>
</comment>
<name>A0ABW4BNP4_9LACO</name>
<feature type="short sequence motif" description="Gly-cisPro motif, important for rejection of L-amino acids" evidence="3">
    <location>
        <begin position="138"/>
        <end position="139"/>
    </location>
</feature>
<dbReference type="InterPro" id="IPR023509">
    <property type="entry name" value="DTD-like_sf"/>
</dbReference>
<dbReference type="EC" id="3.1.1.96" evidence="3"/>
<dbReference type="NCBIfam" id="TIGR00256">
    <property type="entry name" value="D-aminoacyl-tRNA deacylase"/>
    <property type="match status" value="1"/>
</dbReference>
<dbReference type="Proteomes" id="UP001597191">
    <property type="component" value="Unassembled WGS sequence"/>
</dbReference>
<proteinExistence type="inferred from homology"/>
<dbReference type="HAMAP" id="MF_00518">
    <property type="entry name" value="Deacylase_Dtd"/>
    <property type="match status" value="1"/>
</dbReference>
<keyword evidence="3" id="KW-0963">Cytoplasm</keyword>
<dbReference type="RefSeq" id="WP_125649706.1">
    <property type="nucleotide sequence ID" value="NZ_JBHTOH010000089.1"/>
</dbReference>
<evidence type="ECO:0000313" key="4">
    <source>
        <dbReference type="EMBL" id="MFD1411869.1"/>
    </source>
</evidence>